<reference evidence="1 2" key="1">
    <citation type="submission" date="2020-06" db="EMBL/GenBank/DDBJ databases">
        <title>Nonomuraea sp. SMC257, a novel actinomycete isolated from soil.</title>
        <authorList>
            <person name="Chanama M."/>
        </authorList>
    </citation>
    <scope>NUCLEOTIDE SEQUENCE [LARGE SCALE GENOMIC DNA]</scope>
    <source>
        <strain evidence="1 2">SMC257</strain>
    </source>
</reference>
<protein>
    <submittedName>
        <fullName evidence="1">SdpA family antimicrobial peptide system protein</fullName>
    </submittedName>
</protein>
<sequence length="160" mass="17572">MTVLAIGMVATMAPQLPGAPEWLATHKHAYATVWPQRWNFFTENPDEQQNVAYSVSPERMTLQSAITLHMSSANLWGLGRSSDAQQVEVAYLMRQIPPTRWVSCGARRQYDCIQAVLAQAAYTTANRFPSPTMCGSVVLATRAPTGRIAKGVLGSFSCRP</sequence>
<gene>
    <name evidence="1" type="ORF">HTZ77_24415</name>
</gene>
<evidence type="ECO:0000313" key="2">
    <source>
        <dbReference type="Proteomes" id="UP000586042"/>
    </source>
</evidence>
<evidence type="ECO:0000313" key="1">
    <source>
        <dbReference type="EMBL" id="NUW34559.1"/>
    </source>
</evidence>
<comment type="caution">
    <text evidence="1">The sequence shown here is derived from an EMBL/GenBank/DDBJ whole genome shotgun (WGS) entry which is preliminary data.</text>
</comment>
<keyword evidence="2" id="KW-1185">Reference proteome</keyword>
<dbReference type="Proteomes" id="UP000586042">
    <property type="component" value="Unassembled WGS sequence"/>
</dbReference>
<dbReference type="AlphaFoldDB" id="A0A7Y6IAB8"/>
<organism evidence="1 2">
    <name type="scientific">Nonomuraea montanisoli</name>
    <dbReference type="NCBI Taxonomy" id="2741721"/>
    <lineage>
        <taxon>Bacteria</taxon>
        <taxon>Bacillati</taxon>
        <taxon>Actinomycetota</taxon>
        <taxon>Actinomycetes</taxon>
        <taxon>Streptosporangiales</taxon>
        <taxon>Streptosporangiaceae</taxon>
        <taxon>Nonomuraea</taxon>
    </lineage>
</organism>
<proteinExistence type="predicted"/>
<accession>A0A7Y6IAB8</accession>
<dbReference type="RefSeq" id="WP_175591999.1">
    <property type="nucleotide sequence ID" value="NZ_JABWGN010000009.1"/>
</dbReference>
<name>A0A7Y6IAB8_9ACTN</name>
<dbReference type="NCBIfam" id="TIGR04034">
    <property type="entry name" value="export_SdpA"/>
    <property type="match status" value="1"/>
</dbReference>
<dbReference type="EMBL" id="JABWGN010000009">
    <property type="protein sequence ID" value="NUW34559.1"/>
    <property type="molecule type" value="Genomic_DNA"/>
</dbReference>
<dbReference type="InterPro" id="IPR023902">
    <property type="entry name" value="Sporulation_SdpA"/>
</dbReference>
<dbReference type="Pfam" id="PF17418">
    <property type="entry name" value="SdpA"/>
    <property type="match status" value="1"/>
</dbReference>